<reference evidence="1" key="1">
    <citation type="submission" date="2021-01" db="EMBL/GenBank/DDBJ databases">
        <authorList>
            <person name="Corre E."/>
            <person name="Pelletier E."/>
            <person name="Niang G."/>
            <person name="Scheremetjew M."/>
            <person name="Finn R."/>
            <person name="Kale V."/>
            <person name="Holt S."/>
            <person name="Cochrane G."/>
            <person name="Meng A."/>
            <person name="Brown T."/>
            <person name="Cohen L."/>
        </authorList>
    </citation>
    <scope>NUCLEOTIDE SEQUENCE</scope>
    <source>
        <strain evidence="1">SPMC142</strain>
    </source>
</reference>
<gene>
    <name evidence="1" type="ORF">SACU0126_LOCUS6768</name>
</gene>
<proteinExistence type="predicted"/>
<organism evidence="1">
    <name type="scientific">Strombidinopsis acuminata</name>
    <dbReference type="NCBI Taxonomy" id="141414"/>
    <lineage>
        <taxon>Eukaryota</taxon>
        <taxon>Sar</taxon>
        <taxon>Alveolata</taxon>
        <taxon>Ciliophora</taxon>
        <taxon>Intramacronucleata</taxon>
        <taxon>Spirotrichea</taxon>
        <taxon>Choreotrichia</taxon>
        <taxon>Choreotrichida</taxon>
        <taxon>Strombidinopsidae</taxon>
        <taxon>Strombidinopsis</taxon>
    </lineage>
</organism>
<protein>
    <submittedName>
        <fullName evidence="1">Uncharacterized protein</fullName>
    </submittedName>
</protein>
<accession>A0A7S3RS46</accession>
<sequence length="106" mass="12105">MRLLSSSDLSSNYIPILRRAAPMRVFAIHKGSHHSEHTYVGFCSKCKCPLLSSRRREKEMLASKSKYMLDQTSKTCLSRTIYEIDGSSVTIAPRWRVSTGRLELCH</sequence>
<evidence type="ECO:0000313" key="1">
    <source>
        <dbReference type="EMBL" id="CAE0533453.1"/>
    </source>
</evidence>
<dbReference type="AlphaFoldDB" id="A0A7S3RS46"/>
<dbReference type="EMBL" id="HBIQ01020306">
    <property type="protein sequence ID" value="CAE0533453.1"/>
    <property type="molecule type" value="Transcribed_RNA"/>
</dbReference>
<name>A0A7S3RS46_9SPIT</name>